<dbReference type="AlphaFoldDB" id="A0A843WV95"/>
<protein>
    <submittedName>
        <fullName evidence="2">Uncharacterized protein</fullName>
    </submittedName>
</protein>
<reference evidence="2" key="1">
    <citation type="submission" date="2017-07" db="EMBL/GenBank/DDBJ databases">
        <title>Taro Niue Genome Assembly and Annotation.</title>
        <authorList>
            <person name="Atibalentja N."/>
            <person name="Keating K."/>
            <person name="Fields C.J."/>
        </authorList>
    </citation>
    <scope>NUCLEOTIDE SEQUENCE</scope>
    <source>
        <strain evidence="2">Niue_2</strain>
        <tissue evidence="2">Leaf</tissue>
    </source>
</reference>
<keyword evidence="3" id="KW-1185">Reference proteome</keyword>
<comment type="caution">
    <text evidence="2">The sequence shown here is derived from an EMBL/GenBank/DDBJ whole genome shotgun (WGS) entry which is preliminary data.</text>
</comment>
<dbReference type="EMBL" id="NMUH01003970">
    <property type="protein sequence ID" value="MQM07844.1"/>
    <property type="molecule type" value="Genomic_DNA"/>
</dbReference>
<evidence type="ECO:0000313" key="2">
    <source>
        <dbReference type="EMBL" id="MQM07844.1"/>
    </source>
</evidence>
<gene>
    <name evidence="2" type="ORF">Taro_040692</name>
</gene>
<name>A0A843WV95_COLES</name>
<organism evidence="2 3">
    <name type="scientific">Colocasia esculenta</name>
    <name type="common">Wild taro</name>
    <name type="synonym">Arum esculentum</name>
    <dbReference type="NCBI Taxonomy" id="4460"/>
    <lineage>
        <taxon>Eukaryota</taxon>
        <taxon>Viridiplantae</taxon>
        <taxon>Streptophyta</taxon>
        <taxon>Embryophyta</taxon>
        <taxon>Tracheophyta</taxon>
        <taxon>Spermatophyta</taxon>
        <taxon>Magnoliopsida</taxon>
        <taxon>Liliopsida</taxon>
        <taxon>Araceae</taxon>
        <taxon>Aroideae</taxon>
        <taxon>Colocasieae</taxon>
        <taxon>Colocasia</taxon>
    </lineage>
</organism>
<proteinExistence type="predicted"/>
<evidence type="ECO:0000256" key="1">
    <source>
        <dbReference type="SAM" id="MobiDB-lite"/>
    </source>
</evidence>
<accession>A0A843WV95</accession>
<evidence type="ECO:0000313" key="3">
    <source>
        <dbReference type="Proteomes" id="UP000652761"/>
    </source>
</evidence>
<sequence>MEGRHQALPTACGTAGTCTASQWPQAAHLLWHLGGLDPIRALVISFSSATFYPRKDNRGMFKTLASKKKFDAEIYTTAACILTLGYRSRLRGGAELQQQRQGDEQERESTAAGANAAAAGTHQNWLGVGGQLRNAGSFFCRDGTSGGFCSF</sequence>
<dbReference type="Proteomes" id="UP000652761">
    <property type="component" value="Unassembled WGS sequence"/>
</dbReference>
<feature type="region of interest" description="Disordered" evidence="1">
    <location>
        <begin position="95"/>
        <end position="114"/>
    </location>
</feature>